<feature type="transmembrane region" description="Helical" evidence="6">
    <location>
        <begin position="430"/>
        <end position="450"/>
    </location>
</feature>
<keyword evidence="3 6" id="KW-0812">Transmembrane</keyword>
<dbReference type="OrthoDB" id="1451596at2"/>
<feature type="transmembrane region" description="Helical" evidence="6">
    <location>
        <begin position="761"/>
        <end position="781"/>
    </location>
</feature>
<sequence>MFKNYFKTAFRSLWRNKRYSIINITGLTAGIAVFLVIVIIIRYERSFDDFHQQKDRIYRVLTIMEQPGNTSTYTEAVPFPLPTALPHDFPAMEGVSGVATFGFRQVSVADKHGNTIKKFKPRIFFVEPPFFRMFDYTWLAGNKATALNERESVVLTKSVAEKYFGDWTKALGQTVRLDLIFNLKVTGILADPPPNTEFQLEVVVPYSHPRFSDSQDWVSLDGIHHCYVLLRPGESPDAVNRQLLAFSEKYRTANNRYTYKLQPLSAVHSDKATNNFLGRVVPDDRIRLLWLIGIFILLIACVNFINLSTAQAVNRAREIGVRKVLGSNRWQLQVQFLAETAILVLCSLLLAVPAAASALQYIGRAMDLPLHARMLTDQYLYALLLVIFIAVTLLAGFYPSLVVSGFNPVRALKSKVTAIRSTAGISLRRGLVVFQFIIAQGLIIGTLIILQQLNYFRRQPMGFTKDAVVNVSFRNDSAGNSKINYLRDQLSAMKGVAQVSFSNSTPSESDNWWTPFKFDHAEKQTDFAAISKWVDADFINTYQLKLVAGRNLTRTDSVREFIVNETLLKKLGITNPEDILHKEINVWDGFAKGPVVGVVKDFHTGTFKEAIGPAFMANVKRRYNTAGIRLSGTDLPGSMKAIEKLWTANFPEQIFEYQFLDDKIDRYYREEQQQARLYEIFAGIAIFLSCLGLYGLASFMAVQRIREVGVRKVMGATISNIVFLFSKEFMVLIGVAFVIATPLIWYFMQQWLQNYVYRIDISWGIFLAGGTASLAIALLTVSFQALKAAMANPVNSLKAD</sequence>
<name>A0A512RP51_9BACT</name>
<evidence type="ECO:0000256" key="1">
    <source>
        <dbReference type="ARBA" id="ARBA00004651"/>
    </source>
</evidence>
<keyword evidence="2" id="KW-1003">Cell membrane</keyword>
<dbReference type="GO" id="GO:0022857">
    <property type="term" value="F:transmembrane transporter activity"/>
    <property type="evidence" value="ECO:0007669"/>
    <property type="project" value="TreeGrafter"/>
</dbReference>
<evidence type="ECO:0000256" key="6">
    <source>
        <dbReference type="SAM" id="Phobius"/>
    </source>
</evidence>
<dbReference type="PANTHER" id="PTHR30572">
    <property type="entry name" value="MEMBRANE COMPONENT OF TRANSPORTER-RELATED"/>
    <property type="match status" value="1"/>
</dbReference>
<dbReference type="Proteomes" id="UP000321436">
    <property type="component" value="Unassembled WGS sequence"/>
</dbReference>
<reference evidence="9 10" key="1">
    <citation type="submission" date="2019-07" db="EMBL/GenBank/DDBJ databases">
        <title>Whole genome shotgun sequence of Chitinophaga cymbidii NBRC 109752.</title>
        <authorList>
            <person name="Hosoyama A."/>
            <person name="Uohara A."/>
            <person name="Ohji S."/>
            <person name="Ichikawa N."/>
        </authorList>
    </citation>
    <scope>NUCLEOTIDE SEQUENCE [LARGE SCALE GENOMIC DNA]</scope>
    <source>
        <strain evidence="9 10">NBRC 109752</strain>
    </source>
</reference>
<dbReference type="GO" id="GO:0005886">
    <property type="term" value="C:plasma membrane"/>
    <property type="evidence" value="ECO:0007669"/>
    <property type="project" value="UniProtKB-SubCell"/>
</dbReference>
<feature type="domain" description="ABC3 transporter permease C-terminal" evidence="7">
    <location>
        <begin position="291"/>
        <end position="408"/>
    </location>
</feature>
<feature type="transmembrane region" description="Helical" evidence="6">
    <location>
        <begin position="21"/>
        <end position="43"/>
    </location>
</feature>
<organism evidence="9 10">
    <name type="scientific">Chitinophaga cymbidii</name>
    <dbReference type="NCBI Taxonomy" id="1096750"/>
    <lineage>
        <taxon>Bacteria</taxon>
        <taxon>Pseudomonadati</taxon>
        <taxon>Bacteroidota</taxon>
        <taxon>Chitinophagia</taxon>
        <taxon>Chitinophagales</taxon>
        <taxon>Chitinophagaceae</taxon>
        <taxon>Chitinophaga</taxon>
    </lineage>
</organism>
<dbReference type="InterPro" id="IPR025857">
    <property type="entry name" value="MacB_PCD"/>
</dbReference>
<keyword evidence="10" id="KW-1185">Reference proteome</keyword>
<accession>A0A512RP51</accession>
<dbReference type="AlphaFoldDB" id="A0A512RP51"/>
<feature type="transmembrane region" description="Helical" evidence="6">
    <location>
        <begin position="680"/>
        <end position="702"/>
    </location>
</feature>
<dbReference type="Pfam" id="PF02687">
    <property type="entry name" value="FtsX"/>
    <property type="match status" value="2"/>
</dbReference>
<feature type="transmembrane region" description="Helical" evidence="6">
    <location>
        <begin position="379"/>
        <end position="409"/>
    </location>
</feature>
<evidence type="ECO:0000256" key="3">
    <source>
        <dbReference type="ARBA" id="ARBA00022692"/>
    </source>
</evidence>
<evidence type="ECO:0000259" key="8">
    <source>
        <dbReference type="Pfam" id="PF12704"/>
    </source>
</evidence>
<feature type="transmembrane region" description="Helical" evidence="6">
    <location>
        <begin position="334"/>
        <end position="359"/>
    </location>
</feature>
<evidence type="ECO:0000313" key="10">
    <source>
        <dbReference type="Proteomes" id="UP000321436"/>
    </source>
</evidence>
<evidence type="ECO:0000313" key="9">
    <source>
        <dbReference type="EMBL" id="GEP97472.1"/>
    </source>
</evidence>
<protein>
    <submittedName>
        <fullName evidence="9">ABC transporter permease</fullName>
    </submittedName>
</protein>
<comment type="subcellular location">
    <subcellularLocation>
        <location evidence="1">Cell membrane</location>
        <topology evidence="1">Multi-pass membrane protein</topology>
    </subcellularLocation>
</comment>
<evidence type="ECO:0000256" key="2">
    <source>
        <dbReference type="ARBA" id="ARBA00022475"/>
    </source>
</evidence>
<dbReference type="EMBL" id="BKAU01000004">
    <property type="protein sequence ID" value="GEP97472.1"/>
    <property type="molecule type" value="Genomic_DNA"/>
</dbReference>
<proteinExistence type="predicted"/>
<evidence type="ECO:0000256" key="5">
    <source>
        <dbReference type="ARBA" id="ARBA00023136"/>
    </source>
</evidence>
<dbReference type="InterPro" id="IPR050250">
    <property type="entry name" value="Macrolide_Exporter_MacB"/>
</dbReference>
<dbReference type="Pfam" id="PF12704">
    <property type="entry name" value="MacB_PCD"/>
    <property type="match status" value="1"/>
</dbReference>
<keyword evidence="5 6" id="KW-0472">Membrane</keyword>
<evidence type="ECO:0000259" key="7">
    <source>
        <dbReference type="Pfam" id="PF02687"/>
    </source>
</evidence>
<evidence type="ECO:0000256" key="4">
    <source>
        <dbReference type="ARBA" id="ARBA00022989"/>
    </source>
</evidence>
<comment type="caution">
    <text evidence="9">The sequence shown here is derived from an EMBL/GenBank/DDBJ whole genome shotgun (WGS) entry which is preliminary data.</text>
</comment>
<dbReference type="InterPro" id="IPR003838">
    <property type="entry name" value="ABC3_permease_C"/>
</dbReference>
<dbReference type="PANTHER" id="PTHR30572:SF18">
    <property type="entry name" value="ABC-TYPE MACROLIDE FAMILY EXPORT SYSTEM PERMEASE COMPONENT 2"/>
    <property type="match status" value="1"/>
</dbReference>
<feature type="domain" description="ABC3 transporter permease C-terminal" evidence="7">
    <location>
        <begin position="680"/>
        <end position="793"/>
    </location>
</feature>
<gene>
    <name evidence="9" type="ORF">CCY01nite_37320</name>
</gene>
<feature type="transmembrane region" description="Helical" evidence="6">
    <location>
        <begin position="288"/>
        <end position="313"/>
    </location>
</feature>
<keyword evidence="4 6" id="KW-1133">Transmembrane helix</keyword>
<feature type="transmembrane region" description="Helical" evidence="6">
    <location>
        <begin position="729"/>
        <end position="749"/>
    </location>
</feature>
<feature type="domain" description="MacB-like periplasmic core" evidence="8">
    <location>
        <begin position="20"/>
        <end position="243"/>
    </location>
</feature>